<keyword evidence="2 5" id="KW-0378">Hydrolase</keyword>
<evidence type="ECO:0000256" key="3">
    <source>
        <dbReference type="PIRSR" id="PIRSR605502-1"/>
    </source>
</evidence>
<keyword evidence="3" id="KW-0479">Metal-binding</keyword>
<dbReference type="Proteomes" id="UP000199568">
    <property type="component" value="Unassembled WGS sequence"/>
</dbReference>
<dbReference type="SUPFAM" id="SSF101478">
    <property type="entry name" value="ADP-ribosylglycohydrolase"/>
    <property type="match status" value="1"/>
</dbReference>
<keyword evidence="6" id="KW-1185">Reference proteome</keyword>
<gene>
    <name evidence="5" type="ORF">SAMN05660297_01936</name>
</gene>
<dbReference type="AlphaFoldDB" id="A0A1I0D9T8"/>
<feature type="binding site" evidence="3">
    <location>
        <position position="307"/>
    </location>
    <ligand>
        <name>Mg(2+)</name>
        <dbReference type="ChEBI" id="CHEBI:18420"/>
        <label>1</label>
    </ligand>
</feature>
<feature type="binding site" evidence="3">
    <location>
        <position position="309"/>
    </location>
    <ligand>
        <name>Mg(2+)</name>
        <dbReference type="ChEBI" id="CHEBI:18420"/>
        <label>1</label>
    </ligand>
</feature>
<organism evidence="5 6">
    <name type="scientific">Natronincola peptidivorans</name>
    <dbReference type="NCBI Taxonomy" id="426128"/>
    <lineage>
        <taxon>Bacteria</taxon>
        <taxon>Bacillati</taxon>
        <taxon>Bacillota</taxon>
        <taxon>Clostridia</taxon>
        <taxon>Peptostreptococcales</taxon>
        <taxon>Natronincolaceae</taxon>
        <taxon>Natronincola</taxon>
    </lineage>
</organism>
<feature type="repeat" description="TPR" evidence="4">
    <location>
        <begin position="422"/>
        <end position="455"/>
    </location>
</feature>
<dbReference type="GO" id="GO:0016787">
    <property type="term" value="F:hydrolase activity"/>
    <property type="evidence" value="ECO:0007669"/>
    <property type="project" value="UniProtKB-KW"/>
</dbReference>
<feature type="binding site" evidence="3">
    <location>
        <position position="89"/>
    </location>
    <ligand>
        <name>Mg(2+)</name>
        <dbReference type="ChEBI" id="CHEBI:18420"/>
        <label>1</label>
    </ligand>
</feature>
<dbReference type="Gene3D" id="1.10.4080.10">
    <property type="entry name" value="ADP-ribosylation/Crystallin J1"/>
    <property type="match status" value="1"/>
</dbReference>
<evidence type="ECO:0000256" key="2">
    <source>
        <dbReference type="ARBA" id="ARBA00022801"/>
    </source>
</evidence>
<keyword evidence="4" id="KW-0802">TPR repeat</keyword>
<dbReference type="PANTHER" id="PTHR16222:SF24">
    <property type="entry name" value="ADP-RIBOSYLHYDROLASE ARH3"/>
    <property type="match status" value="1"/>
</dbReference>
<evidence type="ECO:0000313" key="5">
    <source>
        <dbReference type="EMBL" id="SET29045.1"/>
    </source>
</evidence>
<feature type="repeat" description="TPR" evidence="4">
    <location>
        <begin position="456"/>
        <end position="489"/>
    </location>
</feature>
<feature type="binding site" evidence="3">
    <location>
        <position position="88"/>
    </location>
    <ligand>
        <name>Mg(2+)</name>
        <dbReference type="ChEBI" id="CHEBI:18420"/>
        <label>1</label>
    </ligand>
</feature>
<proteinExistence type="inferred from homology"/>
<dbReference type="Gene3D" id="1.25.40.10">
    <property type="entry name" value="Tetratricopeptide repeat domain"/>
    <property type="match status" value="1"/>
</dbReference>
<feature type="binding site" evidence="3">
    <location>
        <position position="310"/>
    </location>
    <ligand>
        <name>Mg(2+)</name>
        <dbReference type="ChEBI" id="CHEBI:18420"/>
        <label>1</label>
    </ligand>
</feature>
<sequence>MYGLLLDEIYNFLILEANMPNFMEYNENVDLIPISSIEYRDKIKGAMISLALGDAYGSYLEGLLPKEVEHINNFLKGDKYAASLNITDDTEMTIMLSESLIIHQSFSPEDIANRFIRQRITHMGNSTKEFVVNYRDRKIEWYKSGAESAGNGAAMRCAPIALINYGDFTSLKLMAGIQAVITHMDQMAIASSIAHSTGIAYLANIPPFGLKEKEDLLSFVTACGKSIKGIETQVYRTRKNSQIANLYTRISIDLMEAIEKDLSVEEVREKWGSGAYVLESLPFALFVFLKSPNDYEKILKQCLLVNDTDTVASIALTLAGAYLGFNNIPKGYINKLKNLEEMMALSDRLFELSLKNRNNNPYRRMRENITEAKSQDEIDKLMWEGIKYNKQEEFQLAVKHFEDLIGAYPDIKKNEKIKLHIIEAYEGLGTHFLGKEAYEDALRCFKKALAYDLNHPVILCDLAITYLNLDDLDRAEKYARRSVEIAPEYEIGREVIDAITSIKKNNKKK</sequence>
<feature type="binding site" evidence="3">
    <location>
        <position position="87"/>
    </location>
    <ligand>
        <name>Mg(2+)</name>
        <dbReference type="ChEBI" id="CHEBI:18420"/>
        <label>1</label>
    </ligand>
</feature>
<dbReference type="OrthoDB" id="9798107at2"/>
<comment type="cofactor">
    <cofactor evidence="3">
        <name>Mg(2+)</name>
        <dbReference type="ChEBI" id="CHEBI:18420"/>
    </cofactor>
    <text evidence="3">Binds 2 magnesium ions per subunit.</text>
</comment>
<evidence type="ECO:0000256" key="1">
    <source>
        <dbReference type="ARBA" id="ARBA00010702"/>
    </source>
</evidence>
<dbReference type="STRING" id="426128.SAMN05660297_01936"/>
<dbReference type="InterPro" id="IPR050792">
    <property type="entry name" value="ADP-ribosylglycohydrolase"/>
</dbReference>
<dbReference type="PROSITE" id="PS50005">
    <property type="entry name" value="TPR"/>
    <property type="match status" value="2"/>
</dbReference>
<protein>
    <submittedName>
        <fullName evidence="5">ADP-ribosylglycohydrolase</fullName>
    </submittedName>
</protein>
<dbReference type="InterPro" id="IPR019734">
    <property type="entry name" value="TPR_rpt"/>
</dbReference>
<name>A0A1I0D9T8_9FIRM</name>
<dbReference type="Pfam" id="PF14559">
    <property type="entry name" value="TPR_19"/>
    <property type="match status" value="1"/>
</dbReference>
<dbReference type="PANTHER" id="PTHR16222">
    <property type="entry name" value="ADP-RIBOSYLGLYCOHYDROLASE"/>
    <property type="match status" value="1"/>
</dbReference>
<accession>A0A1I0D9T8</accession>
<dbReference type="GO" id="GO:0046872">
    <property type="term" value="F:metal ion binding"/>
    <property type="evidence" value="ECO:0007669"/>
    <property type="project" value="UniProtKB-KW"/>
</dbReference>
<keyword evidence="3" id="KW-0460">Magnesium</keyword>
<comment type="similarity">
    <text evidence="1">Belongs to the ADP-ribosylglycohydrolase family.</text>
</comment>
<evidence type="ECO:0000256" key="4">
    <source>
        <dbReference type="PROSITE-ProRule" id="PRU00339"/>
    </source>
</evidence>
<dbReference type="InterPro" id="IPR005502">
    <property type="entry name" value="Ribosyl_crysJ1"/>
</dbReference>
<dbReference type="SMART" id="SM00028">
    <property type="entry name" value="TPR"/>
    <property type="match status" value="3"/>
</dbReference>
<dbReference type="RefSeq" id="WP_090442927.1">
    <property type="nucleotide sequence ID" value="NZ_FOHU01000007.1"/>
</dbReference>
<dbReference type="SUPFAM" id="SSF48452">
    <property type="entry name" value="TPR-like"/>
    <property type="match status" value="1"/>
</dbReference>
<dbReference type="InterPro" id="IPR036705">
    <property type="entry name" value="Ribosyl_crysJ1_sf"/>
</dbReference>
<evidence type="ECO:0000313" key="6">
    <source>
        <dbReference type="Proteomes" id="UP000199568"/>
    </source>
</evidence>
<reference evidence="5 6" key="1">
    <citation type="submission" date="2016-10" db="EMBL/GenBank/DDBJ databases">
        <authorList>
            <person name="de Groot N.N."/>
        </authorList>
    </citation>
    <scope>NUCLEOTIDE SEQUENCE [LARGE SCALE GENOMIC DNA]</scope>
    <source>
        <strain evidence="5 6">DSM 18979</strain>
    </source>
</reference>
<dbReference type="Pfam" id="PF03747">
    <property type="entry name" value="ADP_ribosyl_GH"/>
    <property type="match status" value="1"/>
</dbReference>
<dbReference type="InterPro" id="IPR011990">
    <property type="entry name" value="TPR-like_helical_dom_sf"/>
</dbReference>
<dbReference type="EMBL" id="FOHU01000007">
    <property type="protein sequence ID" value="SET29045.1"/>
    <property type="molecule type" value="Genomic_DNA"/>
</dbReference>